<reference evidence="1" key="1">
    <citation type="journal article" date="2023" name="G3 (Bethesda)">
        <title>A reference genome for the long-term kleptoplast-retaining sea slug Elysia crispata morphotype clarki.</title>
        <authorList>
            <person name="Eastman K.E."/>
            <person name="Pendleton A.L."/>
            <person name="Shaikh M.A."/>
            <person name="Suttiyut T."/>
            <person name="Ogas R."/>
            <person name="Tomko P."/>
            <person name="Gavelis G."/>
            <person name="Widhalm J.R."/>
            <person name="Wisecaver J.H."/>
        </authorList>
    </citation>
    <scope>NUCLEOTIDE SEQUENCE</scope>
    <source>
        <strain evidence="1">ECLA1</strain>
    </source>
</reference>
<proteinExistence type="predicted"/>
<evidence type="ECO:0000313" key="1">
    <source>
        <dbReference type="EMBL" id="KAK3740999.1"/>
    </source>
</evidence>
<gene>
    <name evidence="1" type="ORF">RRG08_005690</name>
</gene>
<protein>
    <submittedName>
        <fullName evidence="1">Uncharacterized protein</fullName>
    </submittedName>
</protein>
<accession>A0AAE0YDM4</accession>
<name>A0AAE0YDM4_9GAST</name>
<dbReference type="Proteomes" id="UP001283361">
    <property type="component" value="Unassembled WGS sequence"/>
</dbReference>
<keyword evidence="2" id="KW-1185">Reference proteome</keyword>
<sequence>MERRRSSRALEARLADVFPTEIELRRKESLVSTRMVQPPEVLCSLLAKLRTEVFPLPHKSGGRKRSRSVLPGDDLTSDLILRVVPCYLVMT</sequence>
<evidence type="ECO:0000313" key="2">
    <source>
        <dbReference type="Proteomes" id="UP001283361"/>
    </source>
</evidence>
<dbReference type="EMBL" id="JAWDGP010006450">
    <property type="protein sequence ID" value="KAK3740999.1"/>
    <property type="molecule type" value="Genomic_DNA"/>
</dbReference>
<organism evidence="1 2">
    <name type="scientific">Elysia crispata</name>
    <name type="common">lettuce slug</name>
    <dbReference type="NCBI Taxonomy" id="231223"/>
    <lineage>
        <taxon>Eukaryota</taxon>
        <taxon>Metazoa</taxon>
        <taxon>Spiralia</taxon>
        <taxon>Lophotrochozoa</taxon>
        <taxon>Mollusca</taxon>
        <taxon>Gastropoda</taxon>
        <taxon>Heterobranchia</taxon>
        <taxon>Euthyneura</taxon>
        <taxon>Panpulmonata</taxon>
        <taxon>Sacoglossa</taxon>
        <taxon>Placobranchoidea</taxon>
        <taxon>Plakobranchidae</taxon>
        <taxon>Elysia</taxon>
    </lineage>
</organism>
<dbReference type="AlphaFoldDB" id="A0AAE0YDM4"/>
<comment type="caution">
    <text evidence="1">The sequence shown here is derived from an EMBL/GenBank/DDBJ whole genome shotgun (WGS) entry which is preliminary data.</text>
</comment>